<evidence type="ECO:0000256" key="1">
    <source>
        <dbReference type="SAM" id="MobiDB-lite"/>
    </source>
</evidence>
<reference evidence="2 3" key="1">
    <citation type="submission" date="2010-08" db="EMBL/GenBank/DDBJ databases">
        <title>Complete sequence of Gallionella capsiferriformans ES-2.</title>
        <authorList>
            <consortium name="US DOE Joint Genome Institute"/>
            <person name="Lucas S."/>
            <person name="Copeland A."/>
            <person name="Lapidus A."/>
            <person name="Cheng J.-F."/>
            <person name="Bruce D."/>
            <person name="Goodwin L."/>
            <person name="Pitluck S."/>
            <person name="Chertkov O."/>
            <person name="Davenport K.W."/>
            <person name="Detter J.C."/>
            <person name="Han C."/>
            <person name="Tapia R."/>
            <person name="Land M."/>
            <person name="Hauser L."/>
            <person name="Chang Y.-J."/>
            <person name="Jeffries C."/>
            <person name="Kyrpides N."/>
            <person name="Ivanova N."/>
            <person name="Mikhailova N."/>
            <person name="Shelobolina E.S."/>
            <person name="Picardal F."/>
            <person name="Roden E."/>
            <person name="Emerson D."/>
            <person name="Woyke T."/>
        </authorList>
    </citation>
    <scope>NUCLEOTIDE SEQUENCE [LARGE SCALE GENOMIC DNA]</scope>
    <source>
        <strain evidence="2 3">ES-2</strain>
    </source>
</reference>
<dbReference type="Proteomes" id="UP000001235">
    <property type="component" value="Chromosome"/>
</dbReference>
<proteinExistence type="predicted"/>
<protein>
    <recommendedName>
        <fullName evidence="4">MSHA biogenesis protein MshK</fullName>
    </recommendedName>
</protein>
<gene>
    <name evidence="2" type="ordered locus">Galf_0238</name>
</gene>
<evidence type="ECO:0008006" key="4">
    <source>
        <dbReference type="Google" id="ProtNLM"/>
    </source>
</evidence>
<accession>D9SJ07</accession>
<dbReference type="eggNOG" id="ENOG5033AIK">
    <property type="taxonomic scope" value="Bacteria"/>
</dbReference>
<dbReference type="HOGENOM" id="CLU_1701701_0_0_4"/>
<dbReference type="RefSeq" id="WP_013292226.1">
    <property type="nucleotide sequence ID" value="NC_014394.1"/>
</dbReference>
<dbReference type="AlphaFoldDB" id="D9SJ07"/>
<sequence>MVDGMSRAQLVAGCESFLVGLEWRNWTAYLLGLLFIGLSFASVAEELADPTRPPVSVSTPVDESVRVETKLEPGLQSILIAKNRRAAIIDGQTVEIGGRVGEARLIEVNAMNVVLKTSKGKQVLMLFPDVTISKTKNDAPPVQTDKKVSNGDKK</sequence>
<name>D9SJ07_GALCS</name>
<dbReference type="OrthoDB" id="8564465at2"/>
<feature type="region of interest" description="Disordered" evidence="1">
    <location>
        <begin position="135"/>
        <end position="154"/>
    </location>
</feature>
<dbReference type="EMBL" id="CP002159">
    <property type="protein sequence ID" value="ADL54283.1"/>
    <property type="molecule type" value="Genomic_DNA"/>
</dbReference>
<organism evidence="2 3">
    <name type="scientific">Gallionella capsiferriformans (strain ES-2)</name>
    <name type="common">Gallionella ferruginea capsiferriformans (strain ES-2)</name>
    <dbReference type="NCBI Taxonomy" id="395494"/>
    <lineage>
        <taxon>Bacteria</taxon>
        <taxon>Pseudomonadati</taxon>
        <taxon>Pseudomonadota</taxon>
        <taxon>Betaproteobacteria</taxon>
        <taxon>Nitrosomonadales</taxon>
        <taxon>Gallionellaceae</taxon>
        <taxon>Gallionella</taxon>
    </lineage>
</organism>
<dbReference type="KEGG" id="gca:Galf_0238"/>
<feature type="compositionally biased region" description="Basic and acidic residues" evidence="1">
    <location>
        <begin position="144"/>
        <end position="154"/>
    </location>
</feature>
<evidence type="ECO:0000313" key="2">
    <source>
        <dbReference type="EMBL" id="ADL54283.1"/>
    </source>
</evidence>
<keyword evidence="3" id="KW-1185">Reference proteome</keyword>
<evidence type="ECO:0000313" key="3">
    <source>
        <dbReference type="Proteomes" id="UP000001235"/>
    </source>
</evidence>
<dbReference type="STRING" id="395494.Galf_0238"/>